<name>A0ABV9SEE6_9PSEU</name>
<reference evidence="2" key="1">
    <citation type="journal article" date="2019" name="Int. J. Syst. Evol. Microbiol.">
        <title>The Global Catalogue of Microorganisms (GCM) 10K type strain sequencing project: providing services to taxonomists for standard genome sequencing and annotation.</title>
        <authorList>
            <consortium name="The Broad Institute Genomics Platform"/>
            <consortium name="The Broad Institute Genome Sequencing Center for Infectious Disease"/>
            <person name="Wu L."/>
            <person name="Ma J."/>
        </authorList>
    </citation>
    <scope>NUCLEOTIDE SEQUENCE [LARGE SCALE GENOMIC DNA]</scope>
    <source>
        <strain evidence="2">ZS-22-S1</strain>
    </source>
</reference>
<evidence type="ECO:0000313" key="2">
    <source>
        <dbReference type="Proteomes" id="UP001595859"/>
    </source>
</evidence>
<dbReference type="EMBL" id="JBHSIS010000024">
    <property type="protein sequence ID" value="MFC4858776.1"/>
    <property type="molecule type" value="Genomic_DNA"/>
</dbReference>
<sequence length="164" mass="17729">MTISITNRPAPSWLRELAHGRAEYEELLGWPVSVQVGNRVLIVAIGHTVEAVTMPATLGARVRAEMGIAMLSGPVVTDPDGVRWTFLTKPLDRLRPNTTADLSHLRVDVAPYGSHVVIPTDPGVSAGKVWRWVEPPAPGKALPPAYAVIAVTRRLAELNHLLVA</sequence>
<dbReference type="Proteomes" id="UP001595859">
    <property type="component" value="Unassembled WGS sequence"/>
</dbReference>
<proteinExistence type="predicted"/>
<dbReference type="RefSeq" id="WP_378061440.1">
    <property type="nucleotide sequence ID" value="NZ_JBHSIS010000024.1"/>
</dbReference>
<accession>A0ABV9SEE6</accession>
<evidence type="ECO:0008006" key="3">
    <source>
        <dbReference type="Google" id="ProtNLM"/>
    </source>
</evidence>
<protein>
    <recommendedName>
        <fullName evidence="3">DNA primase/polymerase bifunctional N-terminal domain-containing protein</fullName>
    </recommendedName>
</protein>
<gene>
    <name evidence="1" type="ORF">ACFPCV_35225</name>
</gene>
<evidence type="ECO:0000313" key="1">
    <source>
        <dbReference type="EMBL" id="MFC4858776.1"/>
    </source>
</evidence>
<comment type="caution">
    <text evidence="1">The sequence shown here is derived from an EMBL/GenBank/DDBJ whole genome shotgun (WGS) entry which is preliminary data.</text>
</comment>
<organism evidence="1 2">
    <name type="scientific">Actinophytocola glycyrrhizae</name>
    <dbReference type="NCBI Taxonomy" id="2044873"/>
    <lineage>
        <taxon>Bacteria</taxon>
        <taxon>Bacillati</taxon>
        <taxon>Actinomycetota</taxon>
        <taxon>Actinomycetes</taxon>
        <taxon>Pseudonocardiales</taxon>
        <taxon>Pseudonocardiaceae</taxon>
    </lineage>
</organism>
<keyword evidence="2" id="KW-1185">Reference proteome</keyword>